<dbReference type="OrthoDB" id="8911192at2"/>
<gene>
    <name evidence="1" type="ORF">E2F49_10770</name>
</gene>
<dbReference type="RefSeq" id="WP_055251077.1">
    <property type="nucleotide sequence ID" value="NZ_SMTG01000004.1"/>
</dbReference>
<dbReference type="EMBL" id="SMTG01000004">
    <property type="protein sequence ID" value="TDK30818.1"/>
    <property type="molecule type" value="Genomic_DNA"/>
</dbReference>
<protein>
    <submittedName>
        <fullName evidence="1">Uncharacterized protein</fullName>
    </submittedName>
</protein>
<proteinExistence type="predicted"/>
<reference evidence="1 2" key="1">
    <citation type="submission" date="2019-03" db="EMBL/GenBank/DDBJ databases">
        <title>Luteimonas zhaokaii sp.nov., isolated from the rectal contents of Plateau pika in Yushu, Qinghai Province, China.</title>
        <authorList>
            <person name="Zhang G."/>
        </authorList>
    </citation>
    <scope>NUCLEOTIDE SEQUENCE [LARGE SCALE GENOMIC DNA]</scope>
    <source>
        <strain evidence="1 2">THG-MD21</strain>
    </source>
</reference>
<evidence type="ECO:0000313" key="1">
    <source>
        <dbReference type="EMBL" id="TDK30818.1"/>
    </source>
</evidence>
<keyword evidence="2" id="KW-1185">Reference proteome</keyword>
<dbReference type="AlphaFoldDB" id="A0A4R5U915"/>
<sequence>METRTFTVYREAVCSADDQLGPLELTCVLPVDATLEQLVDAVRGAGFLQFSSTHRAITGRVGDAAVVCVHATCFSTRATYRIEPRTPLAVCMPSGTLTFAWSQAD</sequence>
<comment type="caution">
    <text evidence="1">The sequence shown here is derived from an EMBL/GenBank/DDBJ whole genome shotgun (WGS) entry which is preliminary data.</text>
</comment>
<name>A0A4R5U915_9GAMM</name>
<dbReference type="Proteomes" id="UP000295543">
    <property type="component" value="Unassembled WGS sequence"/>
</dbReference>
<organism evidence="1 2">
    <name type="scientific">Luteimonas terrae</name>
    <dbReference type="NCBI Taxonomy" id="1530191"/>
    <lineage>
        <taxon>Bacteria</taxon>
        <taxon>Pseudomonadati</taxon>
        <taxon>Pseudomonadota</taxon>
        <taxon>Gammaproteobacteria</taxon>
        <taxon>Lysobacterales</taxon>
        <taxon>Lysobacteraceae</taxon>
        <taxon>Luteimonas</taxon>
    </lineage>
</organism>
<evidence type="ECO:0000313" key="2">
    <source>
        <dbReference type="Proteomes" id="UP000295543"/>
    </source>
</evidence>
<accession>A0A4R5U915</accession>